<dbReference type="EMBL" id="JAUZMY010000006">
    <property type="protein sequence ID" value="MEE2037289.1"/>
    <property type="molecule type" value="Genomic_DNA"/>
</dbReference>
<evidence type="ECO:0000256" key="6">
    <source>
        <dbReference type="ARBA" id="ARBA00023136"/>
    </source>
</evidence>
<evidence type="ECO:0000256" key="3">
    <source>
        <dbReference type="ARBA" id="ARBA00022475"/>
    </source>
</evidence>
<dbReference type="RefSeq" id="WP_330091079.1">
    <property type="nucleotide sequence ID" value="NZ_JAUZMY010000006.1"/>
</dbReference>
<protein>
    <recommendedName>
        <fullName evidence="7">TVP38/TMEM64 family membrane protein</fullName>
    </recommendedName>
</protein>
<sequence length="227" mass="22514">MVEEPPGGGGGRGGRLSRAVLLAAWVAVLVLALFHGPGPAALRSWVEGAGASGPAVYLAVYVVAVFALVPRPALNALAGLLFGVPLGLVLALAGGVGAALAQFAVARHVAGDAVARRLPEGIRERLDALAGGRAFLAVLQLRLLPVVPYQAVNYGLGLTRMGVWPFASGTFAGAVPATAALVLVGDGGADLGGPVAVAGTLLTVVIGAVWWLRSRSAAAAGAGGRRG</sequence>
<gene>
    <name evidence="9" type="ORF">Q8791_08655</name>
</gene>
<reference evidence="9 10" key="1">
    <citation type="submission" date="2023-08" db="EMBL/GenBank/DDBJ databases">
        <authorList>
            <person name="Girao M."/>
            <person name="Carvalho M.F."/>
        </authorList>
    </citation>
    <scope>NUCLEOTIDE SEQUENCE [LARGE SCALE GENOMIC DNA]</scope>
    <source>
        <strain evidence="9 10">CT-R113</strain>
    </source>
</reference>
<evidence type="ECO:0000256" key="7">
    <source>
        <dbReference type="RuleBase" id="RU366058"/>
    </source>
</evidence>
<dbReference type="PANTHER" id="PTHR12677:SF59">
    <property type="entry name" value="GOLGI APPARATUS MEMBRANE PROTEIN TVP38-RELATED"/>
    <property type="match status" value="1"/>
</dbReference>
<evidence type="ECO:0000256" key="4">
    <source>
        <dbReference type="ARBA" id="ARBA00022692"/>
    </source>
</evidence>
<proteinExistence type="inferred from homology"/>
<feature type="transmembrane region" description="Helical" evidence="7">
    <location>
        <begin position="163"/>
        <end position="184"/>
    </location>
</feature>
<keyword evidence="3 7" id="KW-1003">Cell membrane</keyword>
<evidence type="ECO:0000256" key="5">
    <source>
        <dbReference type="ARBA" id="ARBA00022989"/>
    </source>
</evidence>
<name>A0ABU7K613_9ACTN</name>
<comment type="similarity">
    <text evidence="2 7">Belongs to the TVP38/TMEM64 family.</text>
</comment>
<keyword evidence="5 7" id="KW-1133">Transmembrane helix</keyword>
<evidence type="ECO:0000256" key="1">
    <source>
        <dbReference type="ARBA" id="ARBA00004651"/>
    </source>
</evidence>
<evidence type="ECO:0000256" key="2">
    <source>
        <dbReference type="ARBA" id="ARBA00008640"/>
    </source>
</evidence>
<dbReference type="Proteomes" id="UP001356095">
    <property type="component" value="Unassembled WGS sequence"/>
</dbReference>
<evidence type="ECO:0000259" key="8">
    <source>
        <dbReference type="Pfam" id="PF09335"/>
    </source>
</evidence>
<feature type="transmembrane region" description="Helical" evidence="7">
    <location>
        <begin position="16"/>
        <end position="34"/>
    </location>
</feature>
<dbReference type="Pfam" id="PF09335">
    <property type="entry name" value="VTT_dom"/>
    <property type="match status" value="1"/>
</dbReference>
<organism evidence="9 10">
    <name type="scientific">Nocardiopsis codii</name>
    <dbReference type="NCBI Taxonomy" id="3065942"/>
    <lineage>
        <taxon>Bacteria</taxon>
        <taxon>Bacillati</taxon>
        <taxon>Actinomycetota</taxon>
        <taxon>Actinomycetes</taxon>
        <taxon>Streptosporangiales</taxon>
        <taxon>Nocardiopsidaceae</taxon>
        <taxon>Nocardiopsis</taxon>
    </lineage>
</organism>
<feature type="transmembrane region" description="Helical" evidence="7">
    <location>
        <begin position="191"/>
        <end position="212"/>
    </location>
</feature>
<dbReference type="InterPro" id="IPR032816">
    <property type="entry name" value="VTT_dom"/>
</dbReference>
<dbReference type="PANTHER" id="PTHR12677">
    <property type="entry name" value="GOLGI APPARATUS MEMBRANE PROTEIN TVP38-RELATED"/>
    <property type="match status" value="1"/>
</dbReference>
<accession>A0ABU7K613</accession>
<evidence type="ECO:0000313" key="9">
    <source>
        <dbReference type="EMBL" id="MEE2037289.1"/>
    </source>
</evidence>
<comment type="caution">
    <text evidence="9">The sequence shown here is derived from an EMBL/GenBank/DDBJ whole genome shotgun (WGS) entry which is preliminary data.</text>
</comment>
<comment type="subcellular location">
    <subcellularLocation>
        <location evidence="1 7">Cell membrane</location>
        <topology evidence="1 7">Multi-pass membrane protein</topology>
    </subcellularLocation>
</comment>
<keyword evidence="10" id="KW-1185">Reference proteome</keyword>
<feature type="domain" description="VTT" evidence="8">
    <location>
        <begin position="69"/>
        <end position="186"/>
    </location>
</feature>
<dbReference type="InterPro" id="IPR015414">
    <property type="entry name" value="TMEM64"/>
</dbReference>
<keyword evidence="4 7" id="KW-0812">Transmembrane</keyword>
<feature type="transmembrane region" description="Helical" evidence="7">
    <location>
        <begin position="55"/>
        <end position="74"/>
    </location>
</feature>
<evidence type="ECO:0000313" key="10">
    <source>
        <dbReference type="Proteomes" id="UP001356095"/>
    </source>
</evidence>
<feature type="transmembrane region" description="Helical" evidence="7">
    <location>
        <begin position="80"/>
        <end position="105"/>
    </location>
</feature>
<keyword evidence="6 7" id="KW-0472">Membrane</keyword>